<dbReference type="CDD" id="cd00075">
    <property type="entry name" value="HATPase"/>
    <property type="match status" value="1"/>
</dbReference>
<dbReference type="PRINTS" id="PR00344">
    <property type="entry name" value="BCTRLSENSOR"/>
</dbReference>
<evidence type="ECO:0000256" key="7">
    <source>
        <dbReference type="ARBA" id="ARBA00022777"/>
    </source>
</evidence>
<dbReference type="SMART" id="SM00388">
    <property type="entry name" value="HisKA"/>
    <property type="match status" value="1"/>
</dbReference>
<dbReference type="GO" id="GO:0000155">
    <property type="term" value="F:phosphorelay sensor kinase activity"/>
    <property type="evidence" value="ECO:0007669"/>
    <property type="project" value="InterPro"/>
</dbReference>
<dbReference type="EMBL" id="JALIRP010000004">
    <property type="protein sequence ID" value="MCJ8012232.1"/>
    <property type="molecule type" value="Genomic_DNA"/>
</dbReference>
<evidence type="ECO:0000256" key="2">
    <source>
        <dbReference type="ARBA" id="ARBA00004651"/>
    </source>
</evidence>
<dbReference type="InterPro" id="IPR036890">
    <property type="entry name" value="HATPase_C_sf"/>
</dbReference>
<gene>
    <name evidence="11" type="ORF">MUG84_10860</name>
</gene>
<dbReference type="SMART" id="SM00387">
    <property type="entry name" value="HATPase_c"/>
    <property type="match status" value="1"/>
</dbReference>
<dbReference type="GO" id="GO:0005886">
    <property type="term" value="C:plasma membrane"/>
    <property type="evidence" value="ECO:0007669"/>
    <property type="project" value="UniProtKB-SubCell"/>
</dbReference>
<dbReference type="Proteomes" id="UP001139347">
    <property type="component" value="Unassembled WGS sequence"/>
</dbReference>
<evidence type="ECO:0000313" key="11">
    <source>
        <dbReference type="EMBL" id="MCJ8012232.1"/>
    </source>
</evidence>
<dbReference type="InterPro" id="IPR005467">
    <property type="entry name" value="His_kinase_dom"/>
</dbReference>
<dbReference type="PANTHER" id="PTHR43547:SF2">
    <property type="entry name" value="HYBRID SIGNAL TRANSDUCTION HISTIDINE KINASE C"/>
    <property type="match status" value="1"/>
</dbReference>
<dbReference type="InterPro" id="IPR003661">
    <property type="entry name" value="HisK_dim/P_dom"/>
</dbReference>
<organism evidence="11 12">
    <name type="scientific">Paenibacillus mangrovi</name>
    <dbReference type="NCBI Taxonomy" id="2931978"/>
    <lineage>
        <taxon>Bacteria</taxon>
        <taxon>Bacillati</taxon>
        <taxon>Bacillota</taxon>
        <taxon>Bacilli</taxon>
        <taxon>Bacillales</taxon>
        <taxon>Paenibacillaceae</taxon>
        <taxon>Paenibacillus</taxon>
    </lineage>
</organism>
<dbReference type="InterPro" id="IPR003594">
    <property type="entry name" value="HATPase_dom"/>
</dbReference>
<comment type="subcellular location">
    <subcellularLocation>
        <location evidence="2">Cell membrane</location>
        <topology evidence="2">Multi-pass membrane protein</topology>
    </subcellularLocation>
</comment>
<name>A0A9X1WMY3_9BACL</name>
<evidence type="ECO:0000256" key="6">
    <source>
        <dbReference type="ARBA" id="ARBA00022741"/>
    </source>
</evidence>
<dbReference type="InterPro" id="IPR004358">
    <property type="entry name" value="Sig_transdc_His_kin-like_C"/>
</dbReference>
<evidence type="ECO:0000256" key="3">
    <source>
        <dbReference type="ARBA" id="ARBA00012438"/>
    </source>
</evidence>
<keyword evidence="5" id="KW-0808">Transferase</keyword>
<dbReference type="GO" id="GO:0005524">
    <property type="term" value="F:ATP binding"/>
    <property type="evidence" value="ECO:0007669"/>
    <property type="project" value="UniProtKB-KW"/>
</dbReference>
<reference evidence="11" key="1">
    <citation type="submission" date="2022-04" db="EMBL/GenBank/DDBJ databases">
        <title>Paenibacillus mangrovi sp. nov., a novel endophytic bacterium isolated from bark of Kandelia candel.</title>
        <authorList>
            <person name="Tuo L."/>
        </authorList>
    </citation>
    <scope>NUCLEOTIDE SEQUENCE</scope>
    <source>
        <strain evidence="11">KQZ6P-2</strain>
    </source>
</reference>
<dbReference type="SUPFAM" id="SSF55874">
    <property type="entry name" value="ATPase domain of HSP90 chaperone/DNA topoisomerase II/histidine kinase"/>
    <property type="match status" value="1"/>
</dbReference>
<dbReference type="SUPFAM" id="SSF47384">
    <property type="entry name" value="Homodimeric domain of signal transducing histidine kinase"/>
    <property type="match status" value="1"/>
</dbReference>
<dbReference type="Pfam" id="PF02518">
    <property type="entry name" value="HATPase_c"/>
    <property type="match status" value="1"/>
</dbReference>
<evidence type="ECO:0000256" key="4">
    <source>
        <dbReference type="ARBA" id="ARBA00022553"/>
    </source>
</evidence>
<dbReference type="EC" id="2.7.13.3" evidence="3"/>
<dbReference type="FunFam" id="3.30.565.10:FF:000006">
    <property type="entry name" value="Sensor histidine kinase WalK"/>
    <property type="match status" value="1"/>
</dbReference>
<dbReference type="RefSeq" id="WP_244725029.1">
    <property type="nucleotide sequence ID" value="NZ_JALIRP010000004.1"/>
</dbReference>
<keyword evidence="12" id="KW-1185">Reference proteome</keyword>
<comment type="caution">
    <text evidence="11">The sequence shown here is derived from an EMBL/GenBank/DDBJ whole genome shotgun (WGS) entry which is preliminary data.</text>
</comment>
<dbReference type="PROSITE" id="PS50109">
    <property type="entry name" value="HIS_KIN"/>
    <property type="match status" value="1"/>
</dbReference>
<evidence type="ECO:0000313" key="12">
    <source>
        <dbReference type="Proteomes" id="UP001139347"/>
    </source>
</evidence>
<sequence length="224" mass="25126">MKTPLMVIQGEMELAQEKDVPLTPEKLSSLLDDVLRLSRLVHDVLDLSKLEAGGAELRPSAENIVEMVSGLIEKTQFLAEEKHIGLSMHASEDVIEVSVEKSRILHALYNILINAIHYTNEGGQVQLHVERMYSHDRQDEVVRIVIEDNGIGIPQEDLPHIFNRFYRADHSRSRPNGGTGLGLAIAQQNIVVHKGWIEVRSEAVKGTAFSVFLPTAKERLRENL</sequence>
<evidence type="ECO:0000256" key="5">
    <source>
        <dbReference type="ARBA" id="ARBA00022679"/>
    </source>
</evidence>
<dbReference type="AlphaFoldDB" id="A0A9X1WMY3"/>
<proteinExistence type="predicted"/>
<evidence type="ECO:0000256" key="9">
    <source>
        <dbReference type="ARBA" id="ARBA00023012"/>
    </source>
</evidence>
<comment type="catalytic activity">
    <reaction evidence="1">
        <text>ATP + protein L-histidine = ADP + protein N-phospho-L-histidine.</text>
        <dbReference type="EC" id="2.7.13.3"/>
    </reaction>
</comment>
<keyword evidence="8 11" id="KW-0067">ATP-binding</keyword>
<feature type="domain" description="Histidine kinase" evidence="10">
    <location>
        <begin position="1"/>
        <end position="217"/>
    </location>
</feature>
<keyword evidence="6" id="KW-0547">Nucleotide-binding</keyword>
<dbReference type="Gene3D" id="3.30.565.10">
    <property type="entry name" value="Histidine kinase-like ATPase, C-terminal domain"/>
    <property type="match status" value="1"/>
</dbReference>
<evidence type="ECO:0000259" key="10">
    <source>
        <dbReference type="PROSITE" id="PS50109"/>
    </source>
</evidence>
<dbReference type="InterPro" id="IPR036097">
    <property type="entry name" value="HisK_dim/P_sf"/>
</dbReference>
<accession>A0A9X1WMY3</accession>
<dbReference type="PANTHER" id="PTHR43547">
    <property type="entry name" value="TWO-COMPONENT HISTIDINE KINASE"/>
    <property type="match status" value="1"/>
</dbReference>
<keyword evidence="4" id="KW-0597">Phosphoprotein</keyword>
<dbReference type="Pfam" id="PF00512">
    <property type="entry name" value="HisKA"/>
    <property type="match status" value="1"/>
</dbReference>
<evidence type="ECO:0000256" key="8">
    <source>
        <dbReference type="ARBA" id="ARBA00022840"/>
    </source>
</evidence>
<dbReference type="Gene3D" id="1.10.287.130">
    <property type="match status" value="1"/>
</dbReference>
<keyword evidence="9" id="KW-0902">Two-component regulatory system</keyword>
<protein>
    <recommendedName>
        <fullName evidence="3">histidine kinase</fullName>
        <ecNumber evidence="3">2.7.13.3</ecNumber>
    </recommendedName>
</protein>
<evidence type="ECO:0000256" key="1">
    <source>
        <dbReference type="ARBA" id="ARBA00000085"/>
    </source>
</evidence>
<dbReference type="CDD" id="cd00082">
    <property type="entry name" value="HisKA"/>
    <property type="match status" value="1"/>
</dbReference>
<keyword evidence="7" id="KW-0418">Kinase</keyword>